<proteinExistence type="predicted"/>
<dbReference type="NCBIfam" id="TIGR01571">
    <property type="entry name" value="A_thal_Cys_rich"/>
    <property type="match status" value="1"/>
</dbReference>
<organism evidence="1 2">
    <name type="scientific">Saprolegnia parasitica (strain CBS 223.65)</name>
    <dbReference type="NCBI Taxonomy" id="695850"/>
    <lineage>
        <taxon>Eukaryota</taxon>
        <taxon>Sar</taxon>
        <taxon>Stramenopiles</taxon>
        <taxon>Oomycota</taxon>
        <taxon>Saprolegniomycetes</taxon>
        <taxon>Saprolegniales</taxon>
        <taxon>Saprolegniaceae</taxon>
        <taxon>Saprolegnia</taxon>
    </lineage>
</organism>
<dbReference type="KEGG" id="spar:SPRG_15208"/>
<keyword evidence="2" id="KW-1185">Reference proteome</keyword>
<sequence>MSTIPPHDLETGQAVIPTAHAVSPTCQVASPTYQGSPMGQVANPMSQRQILVDQNGILLGQWKVGLFSCLDSCIPNCLMACLCPCISYAQTRHRLNGSFWSSCCLFTLCFGLPIFCIRGEVRERFRIPGNACEDVCCALCCPICVLTQVATHTESYTPGSCDCGPKDVLLGYTV</sequence>
<dbReference type="EMBL" id="KK583406">
    <property type="protein sequence ID" value="KDO18682.1"/>
    <property type="molecule type" value="Genomic_DNA"/>
</dbReference>
<protein>
    <recommendedName>
        <fullName evidence="3">PLAC8 family protein</fullName>
    </recommendedName>
</protein>
<dbReference type="Proteomes" id="UP000030745">
    <property type="component" value="Unassembled WGS sequence"/>
</dbReference>
<dbReference type="AlphaFoldDB" id="A0A067BVU0"/>
<dbReference type="VEuPathDB" id="FungiDB:SPRG_15208"/>
<dbReference type="Pfam" id="PF04749">
    <property type="entry name" value="PLAC8"/>
    <property type="match status" value="1"/>
</dbReference>
<name>A0A067BVU0_SAPPC</name>
<gene>
    <name evidence="1" type="ORF">SPRG_15208</name>
</gene>
<evidence type="ECO:0008006" key="3">
    <source>
        <dbReference type="Google" id="ProtNLM"/>
    </source>
</evidence>
<reference evidence="1 2" key="1">
    <citation type="journal article" date="2013" name="PLoS Genet.">
        <title>Distinctive expansion of potential virulence genes in the genome of the oomycete fish pathogen Saprolegnia parasitica.</title>
        <authorList>
            <person name="Jiang R.H."/>
            <person name="de Bruijn I."/>
            <person name="Haas B.J."/>
            <person name="Belmonte R."/>
            <person name="Lobach L."/>
            <person name="Christie J."/>
            <person name="van den Ackerveken G."/>
            <person name="Bottin A."/>
            <person name="Bulone V."/>
            <person name="Diaz-Moreno S.M."/>
            <person name="Dumas B."/>
            <person name="Fan L."/>
            <person name="Gaulin E."/>
            <person name="Govers F."/>
            <person name="Grenville-Briggs L.J."/>
            <person name="Horner N.R."/>
            <person name="Levin J.Z."/>
            <person name="Mammella M."/>
            <person name="Meijer H.J."/>
            <person name="Morris P."/>
            <person name="Nusbaum C."/>
            <person name="Oome S."/>
            <person name="Phillips A.J."/>
            <person name="van Rooyen D."/>
            <person name="Rzeszutek E."/>
            <person name="Saraiva M."/>
            <person name="Secombes C.J."/>
            <person name="Seidl M.F."/>
            <person name="Snel B."/>
            <person name="Stassen J.H."/>
            <person name="Sykes S."/>
            <person name="Tripathy S."/>
            <person name="van den Berg H."/>
            <person name="Vega-Arreguin J.C."/>
            <person name="Wawra S."/>
            <person name="Young S.K."/>
            <person name="Zeng Q."/>
            <person name="Dieguez-Uribeondo J."/>
            <person name="Russ C."/>
            <person name="Tyler B.M."/>
            <person name="van West P."/>
        </authorList>
    </citation>
    <scope>NUCLEOTIDE SEQUENCE [LARGE SCALE GENOMIC DNA]</scope>
    <source>
        <strain evidence="1 2">CBS 223.65</strain>
    </source>
</reference>
<evidence type="ECO:0000313" key="2">
    <source>
        <dbReference type="Proteomes" id="UP000030745"/>
    </source>
</evidence>
<dbReference type="OrthoDB" id="78561at2759"/>
<dbReference type="GeneID" id="24136960"/>
<accession>A0A067BVU0</accession>
<dbReference type="STRING" id="695850.A0A067BVU0"/>
<evidence type="ECO:0000313" key="1">
    <source>
        <dbReference type="EMBL" id="KDO18682.1"/>
    </source>
</evidence>
<dbReference type="RefSeq" id="XP_012210612.1">
    <property type="nucleotide sequence ID" value="XM_012355222.1"/>
</dbReference>
<dbReference type="OMA" id="CEDICCA"/>
<dbReference type="InterPro" id="IPR006461">
    <property type="entry name" value="PLAC_motif_containing"/>
</dbReference>
<dbReference type="PANTHER" id="PTHR15907">
    <property type="entry name" value="DUF614 FAMILY PROTEIN-RELATED"/>
    <property type="match status" value="1"/>
</dbReference>